<protein>
    <recommendedName>
        <fullName evidence="5">FAD-binding domain-containing protein</fullName>
    </recommendedName>
</protein>
<dbReference type="GO" id="GO:0004497">
    <property type="term" value="F:monooxygenase activity"/>
    <property type="evidence" value="ECO:0007669"/>
    <property type="project" value="UniProtKB-KW"/>
</dbReference>
<evidence type="ECO:0000256" key="3">
    <source>
        <dbReference type="ARBA" id="ARBA00023002"/>
    </source>
</evidence>
<keyword evidence="3" id="KW-0560">Oxidoreductase</keyword>
<evidence type="ECO:0000313" key="6">
    <source>
        <dbReference type="EMBL" id="RUR03207.1"/>
    </source>
</evidence>
<proteinExistence type="predicted"/>
<evidence type="ECO:0000259" key="5">
    <source>
        <dbReference type="Pfam" id="PF01494"/>
    </source>
</evidence>
<evidence type="ECO:0000256" key="4">
    <source>
        <dbReference type="ARBA" id="ARBA00023033"/>
    </source>
</evidence>
<gene>
    <name evidence="6" type="ORF">ELQ94_01230</name>
</gene>
<dbReference type="Gene3D" id="3.50.50.60">
    <property type="entry name" value="FAD/NAD(P)-binding domain"/>
    <property type="match status" value="1"/>
</dbReference>
<evidence type="ECO:0000313" key="7">
    <source>
        <dbReference type="Proteomes" id="UP000274909"/>
    </source>
</evidence>
<dbReference type="PRINTS" id="PR00420">
    <property type="entry name" value="RNGMNOXGNASE"/>
</dbReference>
<dbReference type="Pfam" id="PF01494">
    <property type="entry name" value="FAD_binding_3"/>
    <property type="match status" value="1"/>
</dbReference>
<name>A0A433JWF9_9MICO</name>
<dbReference type="EMBL" id="RZGZ01000001">
    <property type="protein sequence ID" value="RUR03207.1"/>
    <property type="molecule type" value="Genomic_DNA"/>
</dbReference>
<dbReference type="SUPFAM" id="SSF51905">
    <property type="entry name" value="FAD/NAD(P)-binding domain"/>
    <property type="match status" value="1"/>
</dbReference>
<dbReference type="AlphaFoldDB" id="A0A433JWF9"/>
<dbReference type="RefSeq" id="WP_127046374.1">
    <property type="nucleotide sequence ID" value="NZ_RZGZ01000001.1"/>
</dbReference>
<evidence type="ECO:0000256" key="1">
    <source>
        <dbReference type="ARBA" id="ARBA00022630"/>
    </source>
</evidence>
<dbReference type="Proteomes" id="UP000274909">
    <property type="component" value="Unassembled WGS sequence"/>
</dbReference>
<keyword evidence="1" id="KW-0285">Flavoprotein</keyword>
<evidence type="ECO:0000256" key="2">
    <source>
        <dbReference type="ARBA" id="ARBA00022827"/>
    </source>
</evidence>
<dbReference type="InterPro" id="IPR002938">
    <property type="entry name" value="FAD-bd"/>
</dbReference>
<accession>A0A433JWF9</accession>
<dbReference type="InterPro" id="IPR036188">
    <property type="entry name" value="FAD/NAD-bd_sf"/>
</dbReference>
<organism evidence="6 7">
    <name type="scientific">Labedella endophytica</name>
    <dbReference type="NCBI Taxonomy" id="1523160"/>
    <lineage>
        <taxon>Bacteria</taxon>
        <taxon>Bacillati</taxon>
        <taxon>Actinomycetota</taxon>
        <taxon>Actinomycetes</taxon>
        <taxon>Micrococcales</taxon>
        <taxon>Microbacteriaceae</taxon>
        <taxon>Labedella</taxon>
    </lineage>
</organism>
<keyword evidence="2" id="KW-0274">FAD</keyword>
<comment type="caution">
    <text evidence="6">The sequence shown here is derived from an EMBL/GenBank/DDBJ whole genome shotgun (WGS) entry which is preliminary data.</text>
</comment>
<dbReference type="OrthoDB" id="9782160at2"/>
<sequence length="373" mass="39664">MSTGGYRLAINGAATAVLVRHLDPDLMAQVRAVSDGADQFAHFTVATDRLRPLVIDAQDAGEDRLLAQRRALRLLLMSGLESRMRWSSRVDRVEQLEGRAVVHLSTGERIVADLVVGAEGANSPTVRCVTTARLSDDLRLTGIAGSTPRTVGAPVPRFLRRGPALVFSADGTGMFLSLTSRGSGPVSPALAAAVGPPSLVWGLIAPAHRVDGAGEMTADLLVETAMRLTHRWHPWVQSQIARTNRDRVAAYGFRAAHPDSDLTPWDPRHVTALGDAIHAMPPTGGRAAATALLDAGELADQIGRHLNGDVPLDEALRRYHHNLREWAVPALKESLGPVSLIHLLGNPAASVVARPLLHVAGLIGAGLVGTRAR</sequence>
<keyword evidence="4" id="KW-0503">Monooxygenase</keyword>
<reference evidence="6 7" key="1">
    <citation type="submission" date="2018-12" db="EMBL/GenBank/DDBJ databases">
        <authorList>
            <person name="Li F."/>
        </authorList>
    </citation>
    <scope>NUCLEOTIDE SEQUENCE [LARGE SCALE GENOMIC DNA]</scope>
    <source>
        <strain evidence="6 7">EGI 6500705</strain>
    </source>
</reference>
<dbReference type="PANTHER" id="PTHR47178:SF5">
    <property type="entry name" value="FAD-BINDING DOMAIN-CONTAINING PROTEIN"/>
    <property type="match status" value="1"/>
</dbReference>
<feature type="domain" description="FAD-binding" evidence="5">
    <location>
        <begin position="83"/>
        <end position="327"/>
    </location>
</feature>
<dbReference type="GO" id="GO:0071949">
    <property type="term" value="F:FAD binding"/>
    <property type="evidence" value="ECO:0007669"/>
    <property type="project" value="InterPro"/>
</dbReference>
<keyword evidence="7" id="KW-1185">Reference proteome</keyword>
<dbReference type="PANTHER" id="PTHR47178">
    <property type="entry name" value="MONOOXYGENASE, FAD-BINDING"/>
    <property type="match status" value="1"/>
</dbReference>